<dbReference type="PANTHER" id="PTHR43428:SF1">
    <property type="entry name" value="ARSENATE REDUCTASE"/>
    <property type="match status" value="1"/>
</dbReference>
<keyword evidence="5" id="KW-1185">Reference proteome</keyword>
<accession>A0A0F6R103</accession>
<reference evidence="3 5" key="1">
    <citation type="journal article" date="2015" name="Genome Announc.">
        <title>Complete Genome Sequence of Corynebacterium kutscheri DSM 20755, a Corynebacterial Type Strain with Remarkably Low G+C Content of Chromosomal DNA.</title>
        <authorList>
            <person name="Ruckert C."/>
            <person name="Albersmeier A."/>
            <person name="Winkler A."/>
            <person name="Tauch A."/>
        </authorList>
    </citation>
    <scope>NUCLEOTIDE SEQUENCE [LARGE SCALE GENOMIC DNA]</scope>
    <source>
        <strain evidence="3 5">DSM 20755</strain>
    </source>
</reference>
<dbReference type="AlphaFoldDB" id="A0A0F6R103"/>
<proteinExistence type="predicted"/>
<dbReference type="EMBL" id="LR134377">
    <property type="protein sequence ID" value="VEH04580.1"/>
    <property type="molecule type" value="Genomic_DNA"/>
</dbReference>
<dbReference type="OrthoDB" id="9799372at2"/>
<dbReference type="InterPro" id="IPR023485">
    <property type="entry name" value="Ptyr_pPase"/>
</dbReference>
<gene>
    <name evidence="4" type="primary">arsC</name>
    <name evidence="4" type="ORF">NCTC949_00168</name>
    <name evidence="3" type="ORF">UL82_02615</name>
</gene>
<evidence type="ECO:0000313" key="3">
    <source>
        <dbReference type="EMBL" id="AKE40748.1"/>
    </source>
</evidence>
<evidence type="ECO:0000259" key="2">
    <source>
        <dbReference type="SMART" id="SM00226"/>
    </source>
</evidence>
<dbReference type="SUPFAM" id="SSF52788">
    <property type="entry name" value="Phosphotyrosine protein phosphatases I"/>
    <property type="match status" value="1"/>
</dbReference>
<dbReference type="HOGENOM" id="CLU_071415_3_3_11"/>
<keyword evidence="1" id="KW-0059">Arsenical resistance</keyword>
<dbReference type="EC" id="1.20.4.-" evidence="4"/>
<dbReference type="Gene3D" id="3.40.50.2300">
    <property type="match status" value="1"/>
</dbReference>
<dbReference type="GO" id="GO:0046685">
    <property type="term" value="P:response to arsenic-containing substance"/>
    <property type="evidence" value="ECO:0007669"/>
    <property type="project" value="UniProtKB-KW"/>
</dbReference>
<dbReference type="InterPro" id="IPR036196">
    <property type="entry name" value="Ptyr_pPase_sf"/>
</dbReference>
<protein>
    <submittedName>
        <fullName evidence="4">Arsenate reductase</fullName>
        <ecNumber evidence="4">1.20.4.-</ecNumber>
    </submittedName>
    <submittedName>
        <fullName evidence="3">Protein-tyrosine-phosphatase</fullName>
    </submittedName>
</protein>
<dbReference type="EMBL" id="CP011312">
    <property type="protein sequence ID" value="AKE40748.1"/>
    <property type="molecule type" value="Genomic_DNA"/>
</dbReference>
<reference evidence="4 6" key="2">
    <citation type="submission" date="2018-12" db="EMBL/GenBank/DDBJ databases">
        <authorList>
            <consortium name="Pathogen Informatics"/>
        </authorList>
    </citation>
    <scope>NUCLEOTIDE SEQUENCE [LARGE SCALE GENOMIC DNA]</scope>
    <source>
        <strain evidence="4 6">NCTC949</strain>
    </source>
</reference>
<dbReference type="KEGG" id="cku:UL82_02615"/>
<dbReference type="RefSeq" id="WP_046438880.1">
    <property type="nucleotide sequence ID" value="NZ_CP011312.1"/>
</dbReference>
<name>A0A0F6R103_9CORY</name>
<sequence>MSVNVAKLINDRAAKKKKVYFIDAGNGGKSQIAKALFLLECPNIEVYSAGTTPSESLNPLAVQALAEIGADMSEGHPKGVDPQLLGISNHIVLIGADALLELNVPGTVERWITDDPFLRGIEGLEAMRLIRDDIHTRVKEFAHRLAK</sequence>
<dbReference type="Proteomes" id="UP000033457">
    <property type="component" value="Chromosome"/>
</dbReference>
<keyword evidence="4" id="KW-0560">Oxidoreductase</keyword>
<dbReference type="Proteomes" id="UP000271380">
    <property type="component" value="Chromosome"/>
</dbReference>
<organism evidence="3 5">
    <name type="scientific">Corynebacterium kutscheri</name>
    <dbReference type="NCBI Taxonomy" id="35755"/>
    <lineage>
        <taxon>Bacteria</taxon>
        <taxon>Bacillati</taxon>
        <taxon>Actinomycetota</taxon>
        <taxon>Actinomycetes</taxon>
        <taxon>Mycobacteriales</taxon>
        <taxon>Corynebacteriaceae</taxon>
        <taxon>Corynebacterium</taxon>
    </lineage>
</organism>
<evidence type="ECO:0000256" key="1">
    <source>
        <dbReference type="ARBA" id="ARBA00022849"/>
    </source>
</evidence>
<dbReference type="SMART" id="SM00226">
    <property type="entry name" value="LMWPc"/>
    <property type="match status" value="1"/>
</dbReference>
<evidence type="ECO:0000313" key="6">
    <source>
        <dbReference type="Proteomes" id="UP000271380"/>
    </source>
</evidence>
<dbReference type="GO" id="GO:0016491">
    <property type="term" value="F:oxidoreductase activity"/>
    <property type="evidence" value="ECO:0007669"/>
    <property type="project" value="UniProtKB-KW"/>
</dbReference>
<feature type="domain" description="Phosphotyrosine protein phosphatase I" evidence="2">
    <location>
        <begin position="17"/>
        <end position="144"/>
    </location>
</feature>
<evidence type="ECO:0000313" key="5">
    <source>
        <dbReference type="Proteomes" id="UP000033457"/>
    </source>
</evidence>
<evidence type="ECO:0000313" key="4">
    <source>
        <dbReference type="EMBL" id="VEH04580.1"/>
    </source>
</evidence>
<dbReference type="Pfam" id="PF01451">
    <property type="entry name" value="LMWPc"/>
    <property type="match status" value="1"/>
</dbReference>
<dbReference type="STRING" id="35755.UL82_02615"/>
<dbReference type="PANTHER" id="PTHR43428">
    <property type="entry name" value="ARSENATE REDUCTASE"/>
    <property type="match status" value="1"/>
</dbReference>